<reference evidence="10" key="1">
    <citation type="submission" date="2025-08" db="UniProtKB">
        <authorList>
            <consortium name="RefSeq"/>
        </authorList>
    </citation>
    <scope>IDENTIFICATION</scope>
</reference>
<dbReference type="CDD" id="cd14692">
    <property type="entry name" value="bZIP_ATF4"/>
    <property type="match status" value="1"/>
</dbReference>
<dbReference type="PROSITE" id="PS00036">
    <property type="entry name" value="BZIP_BASIC"/>
    <property type="match status" value="1"/>
</dbReference>
<dbReference type="STRING" id="121845.A0A3Q0IXS6"/>
<dbReference type="RefSeq" id="XP_026681051.1">
    <property type="nucleotide sequence ID" value="XM_026825250.1"/>
</dbReference>
<dbReference type="GO" id="GO:0005634">
    <property type="term" value="C:nucleus"/>
    <property type="evidence" value="ECO:0007669"/>
    <property type="project" value="UniProtKB-SubCell"/>
</dbReference>
<evidence type="ECO:0000259" key="8">
    <source>
        <dbReference type="PROSITE" id="PS00036"/>
    </source>
</evidence>
<dbReference type="PANTHER" id="PTHR13044">
    <property type="entry name" value="ACTIVATING TRANSCRIPTION FACTOR ATF 4/5"/>
    <property type="match status" value="1"/>
</dbReference>
<accession>A0A3Q0IXS6</accession>
<keyword evidence="5" id="KW-0804">Transcription</keyword>
<feature type="region of interest" description="Disordered" evidence="7">
    <location>
        <begin position="1"/>
        <end position="23"/>
    </location>
</feature>
<evidence type="ECO:0000256" key="4">
    <source>
        <dbReference type="ARBA" id="ARBA00023125"/>
    </source>
</evidence>
<dbReference type="GeneID" id="103511504"/>
<sequence length="239" mass="26695">MVVENLADDLMKPAPGKLPPYPSDIGLQATSPCLLPPQPDYEENLKDGGQLILSLLAEMNPKDISELVQANELIQDQGQTSEPYTVPDLSAPASSGANMNYSEVILSPDHSCSSDSNFDYTSDTSSDPDYIPSARVGFPRKPRAPEVASGKIGSARKETKRAKPYARKAALPIEDKRLRKKEQNKNAATRYRIKKKAEIEEVIVYFWLEMFSRRHYSVFVSRNIKDAENHNSPRDVRSL</sequence>
<name>A0A3Q0IXS6_DIACI</name>
<dbReference type="GO" id="GO:0000977">
    <property type="term" value="F:RNA polymerase II transcription regulatory region sequence-specific DNA binding"/>
    <property type="evidence" value="ECO:0007669"/>
    <property type="project" value="TreeGrafter"/>
</dbReference>
<dbReference type="AlphaFoldDB" id="A0A3Q0IXS6"/>
<keyword evidence="9" id="KW-1185">Reference proteome</keyword>
<dbReference type="InterPro" id="IPR004827">
    <property type="entry name" value="bZIP"/>
</dbReference>
<evidence type="ECO:0000256" key="6">
    <source>
        <dbReference type="ARBA" id="ARBA00023242"/>
    </source>
</evidence>
<evidence type="ECO:0000256" key="2">
    <source>
        <dbReference type="ARBA" id="ARBA00007163"/>
    </source>
</evidence>
<dbReference type="KEGG" id="dci:103511504"/>
<evidence type="ECO:0000313" key="9">
    <source>
        <dbReference type="Proteomes" id="UP000079169"/>
    </source>
</evidence>
<feature type="region of interest" description="Disordered" evidence="7">
    <location>
        <begin position="112"/>
        <end position="164"/>
    </location>
</feature>
<dbReference type="Proteomes" id="UP000079169">
    <property type="component" value="Unplaced"/>
</dbReference>
<keyword evidence="3" id="KW-0805">Transcription regulation</keyword>
<dbReference type="Gene3D" id="1.20.5.170">
    <property type="match status" value="1"/>
</dbReference>
<keyword evidence="4" id="KW-0238">DNA-binding</keyword>
<evidence type="ECO:0000256" key="1">
    <source>
        <dbReference type="ARBA" id="ARBA00004123"/>
    </source>
</evidence>
<keyword evidence="6" id="KW-0539">Nucleus</keyword>
<feature type="domain" description="BZIP" evidence="8">
    <location>
        <begin position="179"/>
        <end position="194"/>
    </location>
</feature>
<gene>
    <name evidence="10" type="primary">LOC103511504</name>
</gene>
<evidence type="ECO:0000313" key="10">
    <source>
        <dbReference type="RefSeq" id="XP_026681051.1"/>
    </source>
</evidence>
<dbReference type="PANTHER" id="PTHR13044:SF14">
    <property type="entry name" value="CRYPTOCEPHAL, ISOFORM A"/>
    <property type="match status" value="1"/>
</dbReference>
<evidence type="ECO:0000256" key="3">
    <source>
        <dbReference type="ARBA" id="ARBA00023015"/>
    </source>
</evidence>
<dbReference type="GO" id="GO:0001228">
    <property type="term" value="F:DNA-binding transcription activator activity, RNA polymerase II-specific"/>
    <property type="evidence" value="ECO:0007669"/>
    <property type="project" value="TreeGrafter"/>
</dbReference>
<dbReference type="PaxDb" id="121845-A0A3Q0IXS6"/>
<evidence type="ECO:0000256" key="5">
    <source>
        <dbReference type="ARBA" id="ARBA00023163"/>
    </source>
</evidence>
<evidence type="ECO:0000256" key="7">
    <source>
        <dbReference type="SAM" id="MobiDB-lite"/>
    </source>
</evidence>
<feature type="compositionally biased region" description="Low complexity" evidence="7">
    <location>
        <begin position="119"/>
        <end position="133"/>
    </location>
</feature>
<organism evidence="9 10">
    <name type="scientific">Diaphorina citri</name>
    <name type="common">Asian citrus psyllid</name>
    <dbReference type="NCBI Taxonomy" id="121845"/>
    <lineage>
        <taxon>Eukaryota</taxon>
        <taxon>Metazoa</taxon>
        <taxon>Ecdysozoa</taxon>
        <taxon>Arthropoda</taxon>
        <taxon>Hexapoda</taxon>
        <taxon>Insecta</taxon>
        <taxon>Pterygota</taxon>
        <taxon>Neoptera</taxon>
        <taxon>Paraneoptera</taxon>
        <taxon>Hemiptera</taxon>
        <taxon>Sternorrhyncha</taxon>
        <taxon>Psylloidea</taxon>
        <taxon>Psyllidae</taxon>
        <taxon>Diaphorininae</taxon>
        <taxon>Diaphorina</taxon>
    </lineage>
</organism>
<proteinExistence type="inferred from homology"/>
<comment type="similarity">
    <text evidence="2">Belongs to the bZIP family.</text>
</comment>
<comment type="subcellular location">
    <subcellularLocation>
        <location evidence="1">Nucleus</location>
    </subcellularLocation>
</comment>
<protein>
    <submittedName>
        <fullName evidence="10">Cyclic AMP-dependent transcription factor ATF-4-like</fullName>
    </submittedName>
</protein>